<keyword evidence="2" id="KW-1185">Reference proteome</keyword>
<reference evidence="1 2" key="1">
    <citation type="journal article" date="2024" name="Nat. Commun.">
        <title>Phylogenomics reveals the evolutionary origins of lichenization in chlorophyte algae.</title>
        <authorList>
            <person name="Puginier C."/>
            <person name="Libourel C."/>
            <person name="Otte J."/>
            <person name="Skaloud P."/>
            <person name="Haon M."/>
            <person name="Grisel S."/>
            <person name="Petersen M."/>
            <person name="Berrin J.G."/>
            <person name="Delaux P.M."/>
            <person name="Dal Grande F."/>
            <person name="Keller J."/>
        </authorList>
    </citation>
    <scope>NUCLEOTIDE SEQUENCE [LARGE SCALE GENOMIC DNA]</scope>
    <source>
        <strain evidence="1 2">SAG 245.80</strain>
    </source>
</reference>
<sequence length="147" mass="16678">MFAQLEARAAEWEALVQQARALRESLTCHRAGTERWPEFAGGLVLYFLCVPAKHQGLDIAHVLRGLLPRVRASSPVEFALRAWVALCTAEWGAFLHLHRHGTWAQRALMAPRLRAPRAEALARLRGACVQQQWTCYATERWQVQQSP</sequence>
<proteinExistence type="predicted"/>
<dbReference type="Proteomes" id="UP001445335">
    <property type="component" value="Unassembled WGS sequence"/>
</dbReference>
<dbReference type="AlphaFoldDB" id="A0AAW1QCS7"/>
<name>A0AAW1QCS7_9CHLO</name>
<evidence type="ECO:0000313" key="1">
    <source>
        <dbReference type="EMBL" id="KAK9819248.1"/>
    </source>
</evidence>
<comment type="caution">
    <text evidence="1">The sequence shown here is derived from an EMBL/GenBank/DDBJ whole genome shotgun (WGS) entry which is preliminary data.</text>
</comment>
<organism evidence="1 2">
    <name type="scientific">Elliptochloris bilobata</name>
    <dbReference type="NCBI Taxonomy" id="381761"/>
    <lineage>
        <taxon>Eukaryota</taxon>
        <taxon>Viridiplantae</taxon>
        <taxon>Chlorophyta</taxon>
        <taxon>core chlorophytes</taxon>
        <taxon>Trebouxiophyceae</taxon>
        <taxon>Trebouxiophyceae incertae sedis</taxon>
        <taxon>Elliptochloris clade</taxon>
        <taxon>Elliptochloris</taxon>
    </lineage>
</organism>
<gene>
    <name evidence="1" type="ORF">WJX81_000225</name>
</gene>
<dbReference type="EMBL" id="JALJOU010000124">
    <property type="protein sequence ID" value="KAK9819248.1"/>
    <property type="molecule type" value="Genomic_DNA"/>
</dbReference>
<evidence type="ECO:0000313" key="2">
    <source>
        <dbReference type="Proteomes" id="UP001445335"/>
    </source>
</evidence>
<accession>A0AAW1QCS7</accession>
<protein>
    <submittedName>
        <fullName evidence="1">Uncharacterized protein</fullName>
    </submittedName>
</protein>